<evidence type="ECO:0000256" key="1">
    <source>
        <dbReference type="SAM" id="MobiDB-lite"/>
    </source>
</evidence>
<dbReference type="RefSeq" id="WP_267771158.1">
    <property type="nucleotide sequence ID" value="NZ_JAPNKE010000002.1"/>
</dbReference>
<organism evidence="2 3">
    <name type="scientific">Nannocystis pusilla</name>
    <dbReference type="NCBI Taxonomy" id="889268"/>
    <lineage>
        <taxon>Bacteria</taxon>
        <taxon>Pseudomonadati</taxon>
        <taxon>Myxococcota</taxon>
        <taxon>Polyangia</taxon>
        <taxon>Nannocystales</taxon>
        <taxon>Nannocystaceae</taxon>
        <taxon>Nannocystis</taxon>
    </lineage>
</organism>
<accession>A0A9X3EQR2</accession>
<reference evidence="2" key="1">
    <citation type="submission" date="2022-11" db="EMBL/GenBank/DDBJ databases">
        <title>Minimal conservation of predation-associated metabolite biosynthetic gene clusters underscores biosynthetic potential of Myxococcota including descriptions for ten novel species: Archangium lansinium sp. nov., Myxococcus landrumus sp. nov., Nannocystis bai.</title>
        <authorList>
            <person name="Ahearne A."/>
            <person name="Stevens C."/>
            <person name="Phillips K."/>
        </authorList>
    </citation>
    <scope>NUCLEOTIDE SEQUENCE</scope>
    <source>
        <strain evidence="2">Na p29</strain>
    </source>
</reference>
<keyword evidence="3" id="KW-1185">Reference proteome</keyword>
<proteinExistence type="predicted"/>
<gene>
    <name evidence="2" type="ORF">OV079_23935</name>
</gene>
<name>A0A9X3EQR2_9BACT</name>
<dbReference type="AlphaFoldDB" id="A0A9X3EQR2"/>
<feature type="region of interest" description="Disordered" evidence="1">
    <location>
        <begin position="210"/>
        <end position="239"/>
    </location>
</feature>
<sequence length="239" mass="25348">MTALARGGIQFTNYETGWRLAKAIVAANMQPKSFGGGQQATCACFVAMQLGAEVGLSPMQSIQNIAVINGKPGIYGPAALALVEASGKLVDFDERLEGEGDKRQAVVTLTRVGRKERRFTFSVDDAKKAGLWGKQGPWAQYPNRMLTARARGFALRDVFPDVLLGVTHSIEELSGGSIESVEQLPAAFVQQQAAAAAAVSGGLDEFIDTAATEVRKEEPPTKSASASDDFFSDSEESGS</sequence>
<feature type="compositionally biased region" description="Acidic residues" evidence="1">
    <location>
        <begin position="230"/>
        <end position="239"/>
    </location>
</feature>
<dbReference type="Proteomes" id="UP001150924">
    <property type="component" value="Unassembled WGS sequence"/>
</dbReference>
<dbReference type="EMBL" id="JAPNKE010000002">
    <property type="protein sequence ID" value="MCY1008554.1"/>
    <property type="molecule type" value="Genomic_DNA"/>
</dbReference>
<protein>
    <submittedName>
        <fullName evidence="2">Uncharacterized protein</fullName>
    </submittedName>
</protein>
<evidence type="ECO:0000313" key="2">
    <source>
        <dbReference type="EMBL" id="MCY1008554.1"/>
    </source>
</evidence>
<evidence type="ECO:0000313" key="3">
    <source>
        <dbReference type="Proteomes" id="UP001150924"/>
    </source>
</evidence>
<comment type="caution">
    <text evidence="2">The sequence shown here is derived from an EMBL/GenBank/DDBJ whole genome shotgun (WGS) entry which is preliminary data.</text>
</comment>